<dbReference type="EMBL" id="BJLF01000008">
    <property type="protein sequence ID" value="GEA51134.1"/>
    <property type="molecule type" value="Genomic_DNA"/>
</dbReference>
<evidence type="ECO:0000313" key="3">
    <source>
        <dbReference type="Proteomes" id="UP000318717"/>
    </source>
</evidence>
<dbReference type="InterPro" id="IPR011051">
    <property type="entry name" value="RmlC_Cupin_sf"/>
</dbReference>
<dbReference type="Proteomes" id="UP000318717">
    <property type="component" value="Unassembled WGS sequence"/>
</dbReference>
<name>A0A4Y3HXY4_9VIBR</name>
<dbReference type="Gene3D" id="2.60.120.10">
    <property type="entry name" value="Jelly Rolls"/>
    <property type="match status" value="1"/>
</dbReference>
<dbReference type="NCBIfam" id="TIGR02451">
    <property type="entry name" value="anti_sig_ChrR"/>
    <property type="match status" value="1"/>
</dbReference>
<dbReference type="AlphaFoldDB" id="A0A4Y3HXY4"/>
<dbReference type="InterPro" id="IPR025979">
    <property type="entry name" value="ChrR-like_cupin_dom"/>
</dbReference>
<keyword evidence="3" id="KW-1185">Reference proteome</keyword>
<dbReference type="InterPro" id="IPR041916">
    <property type="entry name" value="Anti_sigma_zinc_sf"/>
</dbReference>
<dbReference type="SUPFAM" id="SSF51182">
    <property type="entry name" value="RmlC-like cupins"/>
    <property type="match status" value="1"/>
</dbReference>
<feature type="domain" description="ChrR-like cupin" evidence="1">
    <location>
        <begin position="108"/>
        <end position="198"/>
    </location>
</feature>
<organism evidence="2 3">
    <name type="scientific">Vibrio inusitatus NBRC 102082</name>
    <dbReference type="NCBI Taxonomy" id="1219070"/>
    <lineage>
        <taxon>Bacteria</taxon>
        <taxon>Pseudomonadati</taxon>
        <taxon>Pseudomonadota</taxon>
        <taxon>Gammaproteobacteria</taxon>
        <taxon>Vibrionales</taxon>
        <taxon>Vibrionaceae</taxon>
        <taxon>Vibrio</taxon>
    </lineage>
</organism>
<gene>
    <name evidence="2" type="ORF">VIN01S_19380</name>
</gene>
<sequence>MKHHPSNELLKAYADGTIDACNGLTLAAHVETCSHCHSKIEEFEAQASQSLMEQDVEVEFDQIMMEAMFNDIISLDKQSSIAKPKSAVKIEVDGKQFFLPKSLNNVSTRLSDWKSYGGKVYTAHLDIGEQERVSLLYITGGVQVPQHTHKGVETTLVLHGSFSDEDGQYSAGDFTVADASTKHAPRTEEGQDCLCLTVLSEPMVFTQGVARIFNMFGRGMYP</sequence>
<dbReference type="InterPro" id="IPR012807">
    <property type="entry name" value="Anti-sigma_ChrR"/>
</dbReference>
<dbReference type="Gene3D" id="1.10.10.1320">
    <property type="entry name" value="Anti-sigma factor, zinc-finger domain"/>
    <property type="match status" value="1"/>
</dbReference>
<dbReference type="OrthoDB" id="2988517at2"/>
<evidence type="ECO:0000259" key="1">
    <source>
        <dbReference type="Pfam" id="PF12973"/>
    </source>
</evidence>
<dbReference type="InterPro" id="IPR014710">
    <property type="entry name" value="RmlC-like_jellyroll"/>
</dbReference>
<dbReference type="CDD" id="cd20301">
    <property type="entry name" value="cupin_ChrR"/>
    <property type="match status" value="1"/>
</dbReference>
<dbReference type="RefSeq" id="WP_141345460.1">
    <property type="nucleotide sequence ID" value="NZ_BJLF01000008.1"/>
</dbReference>
<dbReference type="Pfam" id="PF12973">
    <property type="entry name" value="Cupin_7"/>
    <property type="match status" value="1"/>
</dbReference>
<comment type="caution">
    <text evidence="2">The sequence shown here is derived from an EMBL/GenBank/DDBJ whole genome shotgun (WGS) entry which is preliminary data.</text>
</comment>
<proteinExistence type="predicted"/>
<accession>A0A4Y3HXY4</accession>
<protein>
    <submittedName>
        <fullName evidence="2">Transcriptional regulator</fullName>
    </submittedName>
</protein>
<evidence type="ECO:0000313" key="2">
    <source>
        <dbReference type="EMBL" id="GEA51134.1"/>
    </source>
</evidence>
<reference evidence="2 3" key="1">
    <citation type="submission" date="2019-06" db="EMBL/GenBank/DDBJ databases">
        <title>Whole genome shotgun sequence of Vibrio inusitatus NBRC 102082.</title>
        <authorList>
            <person name="Hosoyama A."/>
            <person name="Uohara A."/>
            <person name="Ohji S."/>
            <person name="Ichikawa N."/>
        </authorList>
    </citation>
    <scope>NUCLEOTIDE SEQUENCE [LARGE SCALE GENOMIC DNA]</scope>
    <source>
        <strain evidence="2 3">NBRC 102082</strain>
    </source>
</reference>